<dbReference type="AlphaFoldDB" id="A0A179SNN8"/>
<keyword evidence="3" id="KW-1185">Reference proteome</keyword>
<dbReference type="RefSeq" id="WP_066338149.1">
    <property type="nucleotide sequence ID" value="NZ_LWSG01000043.1"/>
</dbReference>
<evidence type="ECO:0000313" key="2">
    <source>
        <dbReference type="EMBL" id="OAS82974.1"/>
    </source>
</evidence>
<organism evidence="2 3">
    <name type="scientific">Metabacillus litoralis</name>
    <dbReference type="NCBI Taxonomy" id="152268"/>
    <lineage>
        <taxon>Bacteria</taxon>
        <taxon>Bacillati</taxon>
        <taxon>Bacillota</taxon>
        <taxon>Bacilli</taxon>
        <taxon>Bacillales</taxon>
        <taxon>Bacillaceae</taxon>
        <taxon>Metabacillus</taxon>
    </lineage>
</organism>
<proteinExistence type="predicted"/>
<dbReference type="InterPro" id="IPR000182">
    <property type="entry name" value="GNAT_dom"/>
</dbReference>
<dbReference type="Gene3D" id="3.40.630.30">
    <property type="match status" value="1"/>
</dbReference>
<name>A0A179SNN8_9BACI</name>
<dbReference type="PROSITE" id="PS51186">
    <property type="entry name" value="GNAT"/>
    <property type="match status" value="1"/>
</dbReference>
<dbReference type="CDD" id="cd04301">
    <property type="entry name" value="NAT_SF"/>
    <property type="match status" value="1"/>
</dbReference>
<dbReference type="InterPro" id="IPR016181">
    <property type="entry name" value="Acyl_CoA_acyltransferase"/>
</dbReference>
<evidence type="ECO:0000259" key="1">
    <source>
        <dbReference type="PROSITE" id="PS51186"/>
    </source>
</evidence>
<protein>
    <recommendedName>
        <fullName evidence="1">N-acetyltransferase domain-containing protein</fullName>
    </recommendedName>
</protein>
<dbReference type="Pfam" id="PF00583">
    <property type="entry name" value="Acetyltransf_1"/>
    <property type="match status" value="1"/>
</dbReference>
<evidence type="ECO:0000313" key="3">
    <source>
        <dbReference type="Proteomes" id="UP000078534"/>
    </source>
</evidence>
<gene>
    <name evidence="2" type="ORF">A6K24_10120</name>
</gene>
<dbReference type="EMBL" id="LWSG01000043">
    <property type="protein sequence ID" value="OAS82974.1"/>
    <property type="molecule type" value="Genomic_DNA"/>
</dbReference>
<reference evidence="3" key="1">
    <citation type="submission" date="2016-04" db="EMBL/GenBank/DDBJ databases">
        <authorList>
            <person name="Lyu Z."/>
            <person name="Lyu W."/>
        </authorList>
    </citation>
    <scope>NUCLEOTIDE SEQUENCE [LARGE SCALE GENOMIC DNA]</scope>
    <source>
        <strain evidence="3">C44</strain>
    </source>
</reference>
<dbReference type="SUPFAM" id="SSF55729">
    <property type="entry name" value="Acyl-CoA N-acyltransferases (Nat)"/>
    <property type="match status" value="1"/>
</dbReference>
<accession>A0A179SNN8</accession>
<dbReference type="STRING" id="152268.A6K24_10120"/>
<dbReference type="OrthoDB" id="9782266at2"/>
<dbReference type="Proteomes" id="UP000078534">
    <property type="component" value="Unassembled WGS sequence"/>
</dbReference>
<dbReference type="GO" id="GO:0016747">
    <property type="term" value="F:acyltransferase activity, transferring groups other than amino-acyl groups"/>
    <property type="evidence" value="ECO:0007669"/>
    <property type="project" value="InterPro"/>
</dbReference>
<comment type="caution">
    <text evidence="2">The sequence shown here is derived from an EMBL/GenBank/DDBJ whole genome shotgun (WGS) entry which is preliminary data.</text>
</comment>
<feature type="domain" description="N-acetyltransferase" evidence="1">
    <location>
        <begin position="4"/>
        <end position="157"/>
    </location>
</feature>
<sequence length="157" mass="18056">MRTIIFEEITGDKLTVVQEIVHSNKSYNLLENGRANRTTEELKEEFLNSITKSMFIKLENNYIGVIDYLEENPKDGFPWLGLLMIHGDQQGKGYAKLAFAKYESELLQTGKSSVRLGVLKGNAKAKQFWESLGFTYYETKPFKANKEVDCYQKVILK</sequence>